<evidence type="ECO:0000256" key="17">
    <source>
        <dbReference type="PROSITE-ProRule" id="PRU10141"/>
    </source>
</evidence>
<dbReference type="InterPro" id="IPR017441">
    <property type="entry name" value="Protein_kinase_ATP_BS"/>
</dbReference>
<dbReference type="PROSITE" id="PS50011">
    <property type="entry name" value="PROTEIN_KINASE_DOM"/>
    <property type="match status" value="1"/>
</dbReference>
<dbReference type="CDD" id="cd23509">
    <property type="entry name" value="Gnk2-like"/>
    <property type="match status" value="2"/>
</dbReference>
<dbReference type="Pfam" id="PF07714">
    <property type="entry name" value="PK_Tyr_Ser-Thr"/>
    <property type="match status" value="1"/>
</dbReference>
<dbReference type="PANTHER" id="PTHR27002:SF1096">
    <property type="entry name" value="GNK2-HOMOLOGOUS DOMAIN-CONTAINING PROTEIN"/>
    <property type="match status" value="1"/>
</dbReference>
<dbReference type="PROSITE" id="PS51473">
    <property type="entry name" value="GNK2"/>
    <property type="match status" value="2"/>
</dbReference>
<dbReference type="InterPro" id="IPR002902">
    <property type="entry name" value="GNK2"/>
</dbReference>
<evidence type="ECO:0000259" key="20">
    <source>
        <dbReference type="PROSITE" id="PS50011"/>
    </source>
</evidence>
<evidence type="ECO:0008006" key="24">
    <source>
        <dbReference type="Google" id="ProtNLM"/>
    </source>
</evidence>
<keyword evidence="14" id="KW-0325">Glycoprotein</keyword>
<dbReference type="Proteomes" id="UP001324115">
    <property type="component" value="Unassembled WGS sequence"/>
</dbReference>
<dbReference type="FunFam" id="3.30.200.20:FF:000142">
    <property type="entry name" value="Cysteine-rich receptor-like protein kinase 10"/>
    <property type="match status" value="1"/>
</dbReference>
<feature type="chain" id="PRO_5042916250" description="Cysteine-rich receptor-like protein kinase 10" evidence="19">
    <location>
        <begin position="43"/>
        <end position="684"/>
    </location>
</feature>
<evidence type="ECO:0000256" key="10">
    <source>
        <dbReference type="ARBA" id="ARBA00022840"/>
    </source>
</evidence>
<dbReference type="FunFam" id="3.30.430.20:FF:000002">
    <property type="entry name" value="Cysteine-rich receptor-like protein kinase 10"/>
    <property type="match status" value="1"/>
</dbReference>
<dbReference type="EMBL" id="JAXUIC010000005">
    <property type="protein sequence ID" value="KAK4588306.1"/>
    <property type="molecule type" value="Genomic_DNA"/>
</dbReference>
<dbReference type="InterPro" id="IPR011009">
    <property type="entry name" value="Kinase-like_dom_sf"/>
</dbReference>
<evidence type="ECO:0000256" key="8">
    <source>
        <dbReference type="ARBA" id="ARBA00022741"/>
    </source>
</evidence>
<dbReference type="InterPro" id="IPR038408">
    <property type="entry name" value="GNK2_sf"/>
</dbReference>
<dbReference type="PROSITE" id="PS00107">
    <property type="entry name" value="PROTEIN_KINASE_ATP"/>
    <property type="match status" value="1"/>
</dbReference>
<dbReference type="InterPro" id="IPR001245">
    <property type="entry name" value="Ser-Thr/Tyr_kinase_cat_dom"/>
</dbReference>
<keyword evidence="5 18" id="KW-0812">Transmembrane</keyword>
<evidence type="ECO:0000256" key="15">
    <source>
        <dbReference type="ARBA" id="ARBA00047558"/>
    </source>
</evidence>
<accession>A0AAN7FAC6</accession>
<evidence type="ECO:0000256" key="1">
    <source>
        <dbReference type="ARBA" id="ARBA00004167"/>
    </source>
</evidence>
<comment type="catalytic activity">
    <reaction evidence="15">
        <text>L-seryl-[protein] + ATP = O-phospho-L-seryl-[protein] + ADP + H(+)</text>
        <dbReference type="Rhea" id="RHEA:17989"/>
        <dbReference type="Rhea" id="RHEA-COMP:9863"/>
        <dbReference type="Rhea" id="RHEA-COMP:11604"/>
        <dbReference type="ChEBI" id="CHEBI:15378"/>
        <dbReference type="ChEBI" id="CHEBI:29999"/>
        <dbReference type="ChEBI" id="CHEBI:30616"/>
        <dbReference type="ChEBI" id="CHEBI:83421"/>
        <dbReference type="ChEBI" id="CHEBI:456216"/>
    </reaction>
</comment>
<dbReference type="GO" id="GO:0004674">
    <property type="term" value="F:protein serine/threonine kinase activity"/>
    <property type="evidence" value="ECO:0007669"/>
    <property type="project" value="UniProtKB-KW"/>
</dbReference>
<feature type="domain" description="Gnk2-homologous" evidence="21">
    <location>
        <begin position="156"/>
        <end position="264"/>
    </location>
</feature>
<dbReference type="GO" id="GO:0005524">
    <property type="term" value="F:ATP binding"/>
    <property type="evidence" value="ECO:0007669"/>
    <property type="project" value="UniProtKB-UniRule"/>
</dbReference>
<proteinExistence type="predicted"/>
<feature type="binding site" evidence="17">
    <location>
        <position position="402"/>
    </location>
    <ligand>
        <name>ATP</name>
        <dbReference type="ChEBI" id="CHEBI:30616"/>
    </ligand>
</feature>
<keyword evidence="8 17" id="KW-0547">Nucleotide-binding</keyword>
<evidence type="ECO:0000256" key="4">
    <source>
        <dbReference type="ARBA" id="ARBA00022679"/>
    </source>
</evidence>
<dbReference type="PROSITE" id="PS00108">
    <property type="entry name" value="PROTEIN_KINASE_ST"/>
    <property type="match status" value="1"/>
</dbReference>
<keyword evidence="23" id="KW-1185">Reference proteome</keyword>
<feature type="domain" description="Protein kinase" evidence="20">
    <location>
        <begin position="374"/>
        <end position="660"/>
    </location>
</feature>
<dbReference type="AlphaFoldDB" id="A0AAN7FAC6"/>
<dbReference type="SMART" id="SM00220">
    <property type="entry name" value="S_TKc"/>
    <property type="match status" value="1"/>
</dbReference>
<evidence type="ECO:0000259" key="21">
    <source>
        <dbReference type="PROSITE" id="PS51473"/>
    </source>
</evidence>
<dbReference type="Gene3D" id="3.30.200.20">
    <property type="entry name" value="Phosphorylase Kinase, domain 1"/>
    <property type="match status" value="1"/>
</dbReference>
<reference evidence="22 23" key="1">
    <citation type="journal article" date="2023" name="G3 (Bethesda)">
        <title>A haplotype-resolved chromosome-scale genome for Quercus rubra L. provides insights into the genetics of adaptive traits for red oak species.</title>
        <authorList>
            <person name="Kapoor B."/>
            <person name="Jenkins J."/>
            <person name="Schmutz J."/>
            <person name="Zhebentyayeva T."/>
            <person name="Kuelheim C."/>
            <person name="Coggeshall M."/>
            <person name="Heim C."/>
            <person name="Lasky J.R."/>
            <person name="Leites L."/>
            <person name="Islam-Faridi N."/>
            <person name="Romero-Severson J."/>
            <person name="DeLeo V.L."/>
            <person name="Lucas S.M."/>
            <person name="Lazic D."/>
            <person name="Gailing O."/>
            <person name="Carlson J."/>
            <person name="Staton M."/>
        </authorList>
    </citation>
    <scope>NUCLEOTIDE SEQUENCE [LARGE SCALE GENOMIC DNA]</scope>
    <source>
        <strain evidence="22">Pseudo-F2</strain>
    </source>
</reference>
<keyword evidence="3" id="KW-0597">Phosphoprotein</keyword>
<evidence type="ECO:0000256" key="9">
    <source>
        <dbReference type="ARBA" id="ARBA00022777"/>
    </source>
</evidence>
<gene>
    <name evidence="22" type="ORF">RGQ29_019334</name>
</gene>
<dbReference type="FunFam" id="3.30.430.20:FF:000013">
    <property type="entry name" value="Cysteine-rich RLK (RECEPTOR-like protein kinase) 23"/>
    <property type="match status" value="1"/>
</dbReference>
<evidence type="ECO:0000256" key="14">
    <source>
        <dbReference type="ARBA" id="ARBA00023180"/>
    </source>
</evidence>
<evidence type="ECO:0000256" key="13">
    <source>
        <dbReference type="ARBA" id="ARBA00023170"/>
    </source>
</evidence>
<keyword evidence="6 19" id="KW-0732">Signal</keyword>
<feature type="signal peptide" evidence="19">
    <location>
        <begin position="1"/>
        <end position="42"/>
    </location>
</feature>
<keyword evidence="2" id="KW-0723">Serine/threonine-protein kinase</keyword>
<organism evidence="22 23">
    <name type="scientific">Quercus rubra</name>
    <name type="common">Northern red oak</name>
    <name type="synonym">Quercus borealis</name>
    <dbReference type="NCBI Taxonomy" id="3512"/>
    <lineage>
        <taxon>Eukaryota</taxon>
        <taxon>Viridiplantae</taxon>
        <taxon>Streptophyta</taxon>
        <taxon>Embryophyta</taxon>
        <taxon>Tracheophyta</taxon>
        <taxon>Spermatophyta</taxon>
        <taxon>Magnoliopsida</taxon>
        <taxon>eudicotyledons</taxon>
        <taxon>Gunneridae</taxon>
        <taxon>Pentapetalae</taxon>
        <taxon>rosids</taxon>
        <taxon>fabids</taxon>
        <taxon>Fagales</taxon>
        <taxon>Fagaceae</taxon>
        <taxon>Quercus</taxon>
    </lineage>
</organism>
<evidence type="ECO:0000256" key="5">
    <source>
        <dbReference type="ARBA" id="ARBA00022692"/>
    </source>
</evidence>
<dbReference type="Gene3D" id="3.30.430.20">
    <property type="entry name" value="Gnk2 domain, C-X8-C-X2-C motif"/>
    <property type="match status" value="2"/>
</dbReference>
<keyword evidence="11 18" id="KW-1133">Transmembrane helix</keyword>
<dbReference type="InterPro" id="IPR008271">
    <property type="entry name" value="Ser/Thr_kinase_AS"/>
</dbReference>
<keyword evidence="9" id="KW-0418">Kinase</keyword>
<protein>
    <recommendedName>
        <fullName evidence="24">Cysteine-rich receptor-like protein kinase 10</fullName>
    </recommendedName>
</protein>
<keyword evidence="10 17" id="KW-0067">ATP-binding</keyword>
<dbReference type="InterPro" id="IPR000719">
    <property type="entry name" value="Prot_kinase_dom"/>
</dbReference>
<dbReference type="Gene3D" id="1.10.510.10">
    <property type="entry name" value="Transferase(Phosphotransferase) domain 1"/>
    <property type="match status" value="1"/>
</dbReference>
<evidence type="ECO:0000256" key="12">
    <source>
        <dbReference type="ARBA" id="ARBA00023136"/>
    </source>
</evidence>
<keyword evidence="7" id="KW-0677">Repeat</keyword>
<dbReference type="FunFam" id="1.10.510.10:FF:001697">
    <property type="entry name" value="Uncharacterized protein"/>
    <property type="match status" value="1"/>
</dbReference>
<comment type="catalytic activity">
    <reaction evidence="16">
        <text>L-threonyl-[protein] + ATP = O-phospho-L-threonyl-[protein] + ADP + H(+)</text>
        <dbReference type="Rhea" id="RHEA:46608"/>
        <dbReference type="Rhea" id="RHEA-COMP:11060"/>
        <dbReference type="Rhea" id="RHEA-COMP:11605"/>
        <dbReference type="ChEBI" id="CHEBI:15378"/>
        <dbReference type="ChEBI" id="CHEBI:30013"/>
        <dbReference type="ChEBI" id="CHEBI:30616"/>
        <dbReference type="ChEBI" id="CHEBI:61977"/>
        <dbReference type="ChEBI" id="CHEBI:456216"/>
    </reaction>
</comment>
<evidence type="ECO:0000256" key="7">
    <source>
        <dbReference type="ARBA" id="ARBA00022737"/>
    </source>
</evidence>
<keyword evidence="13" id="KW-0675">Receptor</keyword>
<name>A0AAN7FAC6_QUERU</name>
<evidence type="ECO:0000256" key="19">
    <source>
        <dbReference type="SAM" id="SignalP"/>
    </source>
</evidence>
<evidence type="ECO:0000256" key="3">
    <source>
        <dbReference type="ARBA" id="ARBA00022553"/>
    </source>
</evidence>
<evidence type="ECO:0000256" key="6">
    <source>
        <dbReference type="ARBA" id="ARBA00022729"/>
    </source>
</evidence>
<keyword evidence="12 18" id="KW-0472">Membrane</keyword>
<feature type="transmembrane region" description="Helical" evidence="18">
    <location>
        <begin position="300"/>
        <end position="323"/>
    </location>
</feature>
<feature type="domain" description="Gnk2-homologous" evidence="21">
    <location>
        <begin position="45"/>
        <end position="150"/>
    </location>
</feature>
<dbReference type="CDD" id="cd14066">
    <property type="entry name" value="STKc_IRAK"/>
    <property type="match status" value="1"/>
</dbReference>
<sequence length="684" mass="76610">MSCILKNEHKTDQTTMRMPSFNVSMFLPILSLLSFLSLNSEAVPEYRYHFCSNQTTFTRNSTYQSNLNHLLSSLSSNSMRESGFYNTTVGQTPETTVYGLFFCRGDLTPDECRYCVSTATKEIVEQYCPVEKVVVIWYDECVLRYSNKSFFSTMDEIPSVSLYNIQNTTEQDRFFLLLGASMNEIGVKASTAPPGAKKFATKEANFSELQTTYSLVQCDPLLSSSDCSRCFVNLISNLLSCCAGKQGGNFLNPSCYIRYEIYPFYRVQSAPSLAPESVLVAPPPPNIVTTRKGKGKISSVIIIAIVVTIAASVVLVILAYCFLRRRARKKSDAIIEESPKQSDGLLNYHAASEISAVESLQFDFVTIEAATNKFSDDNKIGEGGFGKVYKGVLLDQKNVAVKRLSTKSLQGLEEFKNEIVLIAKLQHKNLVRLLGFGIEGEEKLLVYEFMPNKSLDIFIFDSKRRLQLNWKTYYNIISGIARGLLYLHEDSRLKIIHRDLKPSNVLLDHDMVAKISDFGMARIFSENQNIANTKRVVGTYGYMAPEYAMEGVFSVKSDVFSFGVILLEIISGKKNSGFYLTEHAQTLLAYAWRLWCEDKVLELVDSFLMEAGSTSEIVKCIHIGLLCVQEDPQDRLTMSTVVALLGSDSIALPKPKHPAFSVAKFIQMDEISVNELSFSSIVPQ</sequence>
<dbReference type="Pfam" id="PF01657">
    <property type="entry name" value="Stress-antifung"/>
    <property type="match status" value="2"/>
</dbReference>
<evidence type="ECO:0000256" key="11">
    <source>
        <dbReference type="ARBA" id="ARBA00022989"/>
    </source>
</evidence>
<dbReference type="PANTHER" id="PTHR27002">
    <property type="entry name" value="RECEPTOR-LIKE SERINE/THREONINE-PROTEIN KINASE SD1-8"/>
    <property type="match status" value="1"/>
</dbReference>
<evidence type="ECO:0000256" key="16">
    <source>
        <dbReference type="ARBA" id="ARBA00047951"/>
    </source>
</evidence>
<evidence type="ECO:0000256" key="2">
    <source>
        <dbReference type="ARBA" id="ARBA00022527"/>
    </source>
</evidence>
<evidence type="ECO:0000313" key="23">
    <source>
        <dbReference type="Proteomes" id="UP001324115"/>
    </source>
</evidence>
<evidence type="ECO:0000256" key="18">
    <source>
        <dbReference type="SAM" id="Phobius"/>
    </source>
</evidence>
<keyword evidence="4" id="KW-0808">Transferase</keyword>
<comment type="caution">
    <text evidence="22">The sequence shown here is derived from an EMBL/GenBank/DDBJ whole genome shotgun (WGS) entry which is preliminary data.</text>
</comment>
<dbReference type="GO" id="GO:0042742">
    <property type="term" value="P:defense response to bacterium"/>
    <property type="evidence" value="ECO:0007669"/>
    <property type="project" value="TreeGrafter"/>
</dbReference>
<comment type="subcellular location">
    <subcellularLocation>
        <location evidence="1">Membrane</location>
        <topology evidence="1">Single-pass membrane protein</topology>
    </subcellularLocation>
</comment>
<dbReference type="SUPFAM" id="SSF56112">
    <property type="entry name" value="Protein kinase-like (PK-like)"/>
    <property type="match status" value="1"/>
</dbReference>
<evidence type="ECO:0000313" key="22">
    <source>
        <dbReference type="EMBL" id="KAK4588306.1"/>
    </source>
</evidence>
<dbReference type="GO" id="GO:0005886">
    <property type="term" value="C:plasma membrane"/>
    <property type="evidence" value="ECO:0007669"/>
    <property type="project" value="TreeGrafter"/>
</dbReference>